<organism evidence="2 3">
    <name type="scientific">Trichonephila clavipes</name>
    <name type="common">Golden silk orbweaver</name>
    <name type="synonym">Nephila clavipes</name>
    <dbReference type="NCBI Taxonomy" id="2585209"/>
    <lineage>
        <taxon>Eukaryota</taxon>
        <taxon>Metazoa</taxon>
        <taxon>Ecdysozoa</taxon>
        <taxon>Arthropoda</taxon>
        <taxon>Chelicerata</taxon>
        <taxon>Arachnida</taxon>
        <taxon>Araneae</taxon>
        <taxon>Araneomorphae</taxon>
        <taxon>Entelegynae</taxon>
        <taxon>Araneoidea</taxon>
        <taxon>Nephilidae</taxon>
        <taxon>Trichonephila</taxon>
    </lineage>
</organism>
<keyword evidence="3" id="KW-1185">Reference proteome</keyword>
<dbReference type="Proteomes" id="UP000887159">
    <property type="component" value="Unassembled WGS sequence"/>
</dbReference>
<proteinExistence type="predicted"/>
<dbReference type="PANTHER" id="PTHR46060:SF2">
    <property type="entry name" value="HISTONE-LYSINE N-METHYLTRANSFERASE SETMAR"/>
    <property type="match status" value="1"/>
</dbReference>
<evidence type="ECO:0000313" key="3">
    <source>
        <dbReference type="Proteomes" id="UP000887159"/>
    </source>
</evidence>
<dbReference type="GO" id="GO:0000729">
    <property type="term" value="P:DNA double-strand break processing"/>
    <property type="evidence" value="ECO:0007669"/>
    <property type="project" value="TreeGrafter"/>
</dbReference>
<gene>
    <name evidence="2" type="primary">SETMAR</name>
    <name evidence="2" type="ORF">TNCV_4072201</name>
</gene>
<dbReference type="GO" id="GO:0000014">
    <property type="term" value="F:single-stranded DNA endodeoxyribonuclease activity"/>
    <property type="evidence" value="ECO:0007669"/>
    <property type="project" value="TreeGrafter"/>
</dbReference>
<feature type="domain" description="Tc1-like transposase DDE" evidence="1">
    <location>
        <begin position="233"/>
        <end position="373"/>
    </location>
</feature>
<evidence type="ECO:0000259" key="1">
    <source>
        <dbReference type="Pfam" id="PF13358"/>
    </source>
</evidence>
<name>A0A8X6W8F0_TRICX</name>
<dbReference type="GO" id="GO:0006303">
    <property type="term" value="P:double-strand break repair via nonhomologous end joining"/>
    <property type="evidence" value="ECO:0007669"/>
    <property type="project" value="TreeGrafter"/>
</dbReference>
<dbReference type="GO" id="GO:0046975">
    <property type="term" value="F:histone H3K36 methyltransferase activity"/>
    <property type="evidence" value="ECO:0007669"/>
    <property type="project" value="TreeGrafter"/>
</dbReference>
<comment type="caution">
    <text evidence="2">The sequence shown here is derived from an EMBL/GenBank/DDBJ whole genome shotgun (WGS) entry which is preliminary data.</text>
</comment>
<dbReference type="Gene3D" id="3.30.420.10">
    <property type="entry name" value="Ribonuclease H-like superfamily/Ribonuclease H"/>
    <property type="match status" value="2"/>
</dbReference>
<dbReference type="InterPro" id="IPR038717">
    <property type="entry name" value="Tc1-like_DDE_dom"/>
</dbReference>
<dbReference type="GO" id="GO:0005634">
    <property type="term" value="C:nucleus"/>
    <property type="evidence" value="ECO:0007669"/>
    <property type="project" value="TreeGrafter"/>
</dbReference>
<dbReference type="InterPro" id="IPR001888">
    <property type="entry name" value="Transposase_1"/>
</dbReference>
<dbReference type="AlphaFoldDB" id="A0A8X6W8F0"/>
<reference evidence="2" key="1">
    <citation type="submission" date="2020-08" db="EMBL/GenBank/DDBJ databases">
        <title>Multicomponent nature underlies the extraordinary mechanical properties of spider dragline silk.</title>
        <authorList>
            <person name="Kono N."/>
            <person name="Nakamura H."/>
            <person name="Mori M."/>
            <person name="Yoshida Y."/>
            <person name="Ohtoshi R."/>
            <person name="Malay A.D."/>
            <person name="Moran D.A.P."/>
            <person name="Tomita M."/>
            <person name="Numata K."/>
            <person name="Arakawa K."/>
        </authorList>
    </citation>
    <scope>NUCLEOTIDE SEQUENCE</scope>
</reference>
<dbReference type="InterPro" id="IPR036397">
    <property type="entry name" value="RNaseH_sf"/>
</dbReference>
<sequence length="401" mass="45886">MTLLRAQVEANPCQTIEELSNALNQPWSTIQEHLQQIGKTNRAGVWVPHNLSEENRAYRSTTCNLLLQRTAKPDLHPKKALLCIWWGIRGVVHFEVLKRGETVNAELYCEQLDRRNQSLIEKYPAIINRKDVILQHDNARPHCARKTLEKTNGLGAVLLHASVEIQCLFAEYRIDGLRTVVQNPVLDLNGLLSLAAEKTGMLPARSRTFGTFSLVLLDCFSNYQRQTEKSFEVDKSRFCLQHQDGRIHVWWHRGERTLAACIRHRHIGQSRDVMVWDVVGYTSRLPLVRTDGTLSSAHYISGMLRLVALPFIRAPQNPVFQQDNERSHVAGTVQTSFDTENVWLLAWPARTPDLSTIENVWSMDTERLLRHHTPVTTIDELWHRVEAAWASVPVRVIQSLA</sequence>
<evidence type="ECO:0000313" key="2">
    <source>
        <dbReference type="EMBL" id="GFY29907.1"/>
    </source>
</evidence>
<dbReference type="GO" id="GO:0000793">
    <property type="term" value="C:condensed chromosome"/>
    <property type="evidence" value="ECO:0007669"/>
    <property type="project" value="TreeGrafter"/>
</dbReference>
<dbReference type="GO" id="GO:0031297">
    <property type="term" value="P:replication fork processing"/>
    <property type="evidence" value="ECO:0007669"/>
    <property type="project" value="TreeGrafter"/>
</dbReference>
<dbReference type="GO" id="GO:0044774">
    <property type="term" value="P:mitotic DNA integrity checkpoint signaling"/>
    <property type="evidence" value="ECO:0007669"/>
    <property type="project" value="TreeGrafter"/>
</dbReference>
<dbReference type="PANTHER" id="PTHR46060">
    <property type="entry name" value="MARINER MOS1 TRANSPOSASE-LIKE PROTEIN"/>
    <property type="match status" value="1"/>
</dbReference>
<dbReference type="GO" id="GO:0003690">
    <property type="term" value="F:double-stranded DNA binding"/>
    <property type="evidence" value="ECO:0007669"/>
    <property type="project" value="TreeGrafter"/>
</dbReference>
<dbReference type="GO" id="GO:0003697">
    <property type="term" value="F:single-stranded DNA binding"/>
    <property type="evidence" value="ECO:0007669"/>
    <property type="project" value="TreeGrafter"/>
</dbReference>
<dbReference type="GO" id="GO:0035861">
    <property type="term" value="C:site of double-strand break"/>
    <property type="evidence" value="ECO:0007669"/>
    <property type="project" value="TreeGrafter"/>
</dbReference>
<dbReference type="GO" id="GO:0044547">
    <property type="term" value="F:DNA topoisomerase binding"/>
    <property type="evidence" value="ECO:0007669"/>
    <property type="project" value="TreeGrafter"/>
</dbReference>
<dbReference type="InterPro" id="IPR052709">
    <property type="entry name" value="Transposase-MT_Hybrid"/>
</dbReference>
<dbReference type="Pfam" id="PF01359">
    <property type="entry name" value="Transposase_1"/>
    <property type="match status" value="1"/>
</dbReference>
<dbReference type="GO" id="GO:0042800">
    <property type="term" value="F:histone H3K4 methyltransferase activity"/>
    <property type="evidence" value="ECO:0007669"/>
    <property type="project" value="TreeGrafter"/>
</dbReference>
<accession>A0A8X6W8F0</accession>
<dbReference type="GO" id="GO:0015074">
    <property type="term" value="P:DNA integration"/>
    <property type="evidence" value="ECO:0007669"/>
    <property type="project" value="TreeGrafter"/>
</dbReference>
<dbReference type="EMBL" id="BMAU01021390">
    <property type="protein sequence ID" value="GFY29907.1"/>
    <property type="molecule type" value="Genomic_DNA"/>
</dbReference>
<dbReference type="Pfam" id="PF13358">
    <property type="entry name" value="DDE_3"/>
    <property type="match status" value="1"/>
</dbReference>
<protein>
    <submittedName>
        <fullName evidence="2">Histone-lysine N-methyltransferase SETMAR</fullName>
    </submittedName>
</protein>